<dbReference type="AlphaFoldDB" id="A0A543I1U8"/>
<dbReference type="GO" id="GO:0000155">
    <property type="term" value="F:phosphorelay sensor kinase activity"/>
    <property type="evidence" value="ECO:0007669"/>
    <property type="project" value="TreeGrafter"/>
</dbReference>
<dbReference type="InterPro" id="IPR003594">
    <property type="entry name" value="HATPase_dom"/>
</dbReference>
<dbReference type="CDD" id="cd00075">
    <property type="entry name" value="HATPase"/>
    <property type="match status" value="1"/>
</dbReference>
<dbReference type="GO" id="GO:0005886">
    <property type="term" value="C:plasma membrane"/>
    <property type="evidence" value="ECO:0007669"/>
    <property type="project" value="TreeGrafter"/>
</dbReference>
<comment type="catalytic activity">
    <reaction evidence="1">
        <text>ATP + protein L-histidine = ADP + protein N-phospho-L-histidine.</text>
        <dbReference type="EC" id="2.7.13.3"/>
    </reaction>
</comment>
<evidence type="ECO:0000313" key="8">
    <source>
        <dbReference type="EMBL" id="TQM64535.1"/>
    </source>
</evidence>
<dbReference type="EMBL" id="VFPM01000001">
    <property type="protein sequence ID" value="TQM64535.1"/>
    <property type="molecule type" value="Genomic_DNA"/>
</dbReference>
<dbReference type="InterPro" id="IPR050980">
    <property type="entry name" value="2C_sensor_his_kinase"/>
</dbReference>
<name>A0A543I1U8_9MICO</name>
<dbReference type="EC" id="2.7.13.3" evidence="2"/>
<dbReference type="SMART" id="SM00387">
    <property type="entry name" value="HATPase_c"/>
    <property type="match status" value="1"/>
</dbReference>
<gene>
    <name evidence="8" type="ORF">FBY41_0904</name>
</gene>
<evidence type="ECO:0000256" key="2">
    <source>
        <dbReference type="ARBA" id="ARBA00012438"/>
    </source>
</evidence>
<dbReference type="Gene3D" id="3.30.565.10">
    <property type="entry name" value="Histidine kinase-like ATPase, C-terminal domain"/>
    <property type="match status" value="1"/>
</dbReference>
<dbReference type="InterPro" id="IPR036890">
    <property type="entry name" value="HATPase_C_sf"/>
</dbReference>
<keyword evidence="5 8" id="KW-0418">Kinase</keyword>
<organism evidence="8 9">
    <name type="scientific">Humibacillus xanthopallidus</name>
    <dbReference type="NCBI Taxonomy" id="412689"/>
    <lineage>
        <taxon>Bacteria</taxon>
        <taxon>Bacillati</taxon>
        <taxon>Actinomycetota</taxon>
        <taxon>Actinomycetes</taxon>
        <taxon>Micrococcales</taxon>
        <taxon>Intrasporangiaceae</taxon>
        <taxon>Humibacillus</taxon>
    </lineage>
</organism>
<accession>A0A543I1U8</accession>
<proteinExistence type="predicted"/>
<evidence type="ECO:0000256" key="6">
    <source>
        <dbReference type="ARBA" id="ARBA00022840"/>
    </source>
</evidence>
<dbReference type="OrthoDB" id="4870855at2"/>
<dbReference type="PROSITE" id="PS50109">
    <property type="entry name" value="HIS_KIN"/>
    <property type="match status" value="1"/>
</dbReference>
<evidence type="ECO:0000259" key="7">
    <source>
        <dbReference type="PROSITE" id="PS50109"/>
    </source>
</evidence>
<keyword evidence="9" id="KW-1185">Reference proteome</keyword>
<keyword evidence="3" id="KW-0808">Transferase</keyword>
<dbReference type="SUPFAM" id="SSF55874">
    <property type="entry name" value="ATPase domain of HSP90 chaperone/DNA topoisomerase II/histidine kinase"/>
    <property type="match status" value="1"/>
</dbReference>
<evidence type="ECO:0000313" key="9">
    <source>
        <dbReference type="Proteomes" id="UP000316747"/>
    </source>
</evidence>
<dbReference type="InterPro" id="IPR005467">
    <property type="entry name" value="His_kinase_dom"/>
</dbReference>
<dbReference type="GO" id="GO:0005524">
    <property type="term" value="F:ATP binding"/>
    <property type="evidence" value="ECO:0007669"/>
    <property type="project" value="UniProtKB-KW"/>
</dbReference>
<protein>
    <recommendedName>
        <fullName evidence="2">histidine kinase</fullName>
        <ecNumber evidence="2">2.7.13.3</ecNumber>
    </recommendedName>
</protein>
<evidence type="ECO:0000256" key="3">
    <source>
        <dbReference type="ARBA" id="ARBA00022679"/>
    </source>
</evidence>
<comment type="caution">
    <text evidence="8">The sequence shown here is derived from an EMBL/GenBank/DDBJ whole genome shotgun (WGS) entry which is preliminary data.</text>
</comment>
<reference evidence="8 9" key="1">
    <citation type="submission" date="2019-06" db="EMBL/GenBank/DDBJ databases">
        <title>Genome sequencing of plant associated microbes to promote plant fitness in Sorghum bicolor and Oryza sativa.</title>
        <authorList>
            <person name="Coleman-Derr D."/>
        </authorList>
    </citation>
    <scope>NUCLEOTIDE SEQUENCE [LARGE SCALE GENOMIC DNA]</scope>
    <source>
        <strain evidence="8 9">KV-663</strain>
    </source>
</reference>
<dbReference type="Pfam" id="PF02518">
    <property type="entry name" value="HATPase_c"/>
    <property type="match status" value="1"/>
</dbReference>
<keyword evidence="4" id="KW-0547">Nucleotide-binding</keyword>
<evidence type="ECO:0000256" key="1">
    <source>
        <dbReference type="ARBA" id="ARBA00000085"/>
    </source>
</evidence>
<sequence length="224" mass="23207">MNIEDRVSEPKIFEELPAIGESEPFGAQAHGETVRTLCHDMRQHLMALRLLAHDAGGEGDDALMATVLGEVNWLAALVESVLGGHEDTGPSVVDLGDVVADAAGLGFAGVRCVQSIDIQGAAWAKVRQSALKRAVLCVLDNAIRAAGDEGHVAVILSTHEGRARIVVADDGPGLGRLAPQHSLGLPTVRAVLADCDGSFSLENGSNGGAVATMEIPLVAWLVGS</sequence>
<evidence type="ECO:0000256" key="4">
    <source>
        <dbReference type="ARBA" id="ARBA00022741"/>
    </source>
</evidence>
<feature type="domain" description="Histidine kinase" evidence="7">
    <location>
        <begin position="36"/>
        <end position="219"/>
    </location>
</feature>
<keyword evidence="6" id="KW-0067">ATP-binding</keyword>
<dbReference type="Proteomes" id="UP000316747">
    <property type="component" value="Unassembled WGS sequence"/>
</dbReference>
<dbReference type="RefSeq" id="WP_141842161.1">
    <property type="nucleotide sequence ID" value="NZ_VFPM01000001.1"/>
</dbReference>
<dbReference type="PANTHER" id="PTHR44936">
    <property type="entry name" value="SENSOR PROTEIN CREC"/>
    <property type="match status" value="1"/>
</dbReference>
<evidence type="ECO:0000256" key="5">
    <source>
        <dbReference type="ARBA" id="ARBA00022777"/>
    </source>
</evidence>
<dbReference type="PANTHER" id="PTHR44936:SF10">
    <property type="entry name" value="SENSOR PROTEIN RSTB"/>
    <property type="match status" value="1"/>
</dbReference>